<proteinExistence type="predicted"/>
<dbReference type="PANTHER" id="PTHR43575">
    <property type="entry name" value="PROTEIN ABCI7, CHLOROPLASTIC"/>
    <property type="match status" value="1"/>
</dbReference>
<sequence>MVAIAFTPHVQRPPLAYDPFVHKLAEALDDSLPSSSSSSPPSALQNLIDYSVGTLLSTPWPTRKDEPFRFTDTSFIKNSQIKPISRPAGFSTTPEDTQFPNLDIIDGFVVNLSNLGKISFNQFAITLEQTI</sequence>
<reference evidence="1 2" key="1">
    <citation type="journal article" date="2023" name="G3 (Bethesda)">
        <title>A chromosome-length genome assembly and annotation of blackberry (Rubus argutus, cv. 'Hillquist').</title>
        <authorList>
            <person name="Bruna T."/>
            <person name="Aryal R."/>
            <person name="Dudchenko O."/>
            <person name="Sargent D.J."/>
            <person name="Mead D."/>
            <person name="Buti M."/>
            <person name="Cavallini A."/>
            <person name="Hytonen T."/>
            <person name="Andres J."/>
            <person name="Pham M."/>
            <person name="Weisz D."/>
            <person name="Mascagni F."/>
            <person name="Usai G."/>
            <person name="Natali L."/>
            <person name="Bassil N."/>
            <person name="Fernandez G.E."/>
            <person name="Lomsadze A."/>
            <person name="Armour M."/>
            <person name="Olukolu B."/>
            <person name="Poorten T."/>
            <person name="Britton C."/>
            <person name="Davik J."/>
            <person name="Ashrafi H."/>
            <person name="Aiden E.L."/>
            <person name="Borodovsky M."/>
            <person name="Worthington M."/>
        </authorList>
    </citation>
    <scope>NUCLEOTIDE SEQUENCE [LARGE SCALE GENOMIC DNA]</scope>
    <source>
        <strain evidence="1">PI 553951</strain>
    </source>
</reference>
<protein>
    <submittedName>
        <fullName evidence="1">Uncharacterized protein</fullName>
    </submittedName>
</protein>
<dbReference type="GO" id="GO:0016226">
    <property type="term" value="P:iron-sulfur cluster assembly"/>
    <property type="evidence" value="ECO:0007669"/>
    <property type="project" value="InterPro"/>
</dbReference>
<comment type="caution">
    <text evidence="1">The sequence shown here is derived from an EMBL/GenBank/DDBJ whole genome shotgun (WGS) entry which is preliminary data.</text>
</comment>
<dbReference type="EMBL" id="JBEDUW010000002">
    <property type="protein sequence ID" value="KAK9942825.1"/>
    <property type="molecule type" value="Genomic_DNA"/>
</dbReference>
<dbReference type="AlphaFoldDB" id="A0AAW1Y460"/>
<dbReference type="Proteomes" id="UP001457282">
    <property type="component" value="Unassembled WGS sequence"/>
</dbReference>
<accession>A0AAW1Y460</accession>
<gene>
    <name evidence="1" type="ORF">M0R45_008473</name>
</gene>
<dbReference type="InterPro" id="IPR055346">
    <property type="entry name" value="Fe-S_cluster_assembly_SufBD"/>
</dbReference>
<dbReference type="PANTHER" id="PTHR43575:SF1">
    <property type="entry name" value="PROTEIN ABCI7, CHLOROPLASTIC"/>
    <property type="match status" value="1"/>
</dbReference>
<organism evidence="1 2">
    <name type="scientific">Rubus argutus</name>
    <name type="common">Southern blackberry</name>
    <dbReference type="NCBI Taxonomy" id="59490"/>
    <lineage>
        <taxon>Eukaryota</taxon>
        <taxon>Viridiplantae</taxon>
        <taxon>Streptophyta</taxon>
        <taxon>Embryophyta</taxon>
        <taxon>Tracheophyta</taxon>
        <taxon>Spermatophyta</taxon>
        <taxon>Magnoliopsida</taxon>
        <taxon>eudicotyledons</taxon>
        <taxon>Gunneridae</taxon>
        <taxon>Pentapetalae</taxon>
        <taxon>rosids</taxon>
        <taxon>fabids</taxon>
        <taxon>Rosales</taxon>
        <taxon>Rosaceae</taxon>
        <taxon>Rosoideae</taxon>
        <taxon>Rosoideae incertae sedis</taxon>
        <taxon>Rubus</taxon>
    </lineage>
</organism>
<name>A0AAW1Y460_RUBAR</name>
<evidence type="ECO:0000313" key="1">
    <source>
        <dbReference type="EMBL" id="KAK9942825.1"/>
    </source>
</evidence>
<keyword evidence="2" id="KW-1185">Reference proteome</keyword>
<evidence type="ECO:0000313" key="2">
    <source>
        <dbReference type="Proteomes" id="UP001457282"/>
    </source>
</evidence>